<comment type="cofactor">
    <cofactor evidence="1">
        <name>Mn(2+)</name>
        <dbReference type="ChEBI" id="CHEBI:29035"/>
    </cofactor>
</comment>
<dbReference type="PANTHER" id="PTHR43605">
    <property type="entry name" value="ACYL-COENZYME A SYNTHETASE"/>
    <property type="match status" value="1"/>
</dbReference>
<feature type="domain" description="AMP-dependent synthetase/ligase" evidence="17">
    <location>
        <begin position="69"/>
        <end position="377"/>
    </location>
</feature>
<evidence type="ECO:0000256" key="2">
    <source>
        <dbReference type="ARBA" id="ARBA00001946"/>
    </source>
</evidence>
<keyword evidence="5" id="KW-0436">Ligase</keyword>
<comment type="cofactor">
    <cofactor evidence="2">
        <name>Mg(2+)</name>
        <dbReference type="ChEBI" id="CHEBI:18420"/>
    </cofactor>
</comment>
<dbReference type="InterPro" id="IPR051087">
    <property type="entry name" value="Mitochondrial_ACSM"/>
</dbReference>
<evidence type="ECO:0000313" key="18">
    <source>
        <dbReference type="Proteomes" id="UP000515203"/>
    </source>
</evidence>
<protein>
    <recommendedName>
        <fullName evidence="14">medium-chain acyl-CoA ligase</fullName>
        <ecNumber evidence="14">6.2.1.2</ecNumber>
    </recommendedName>
</protein>
<evidence type="ECO:0000256" key="12">
    <source>
        <dbReference type="ARBA" id="ARBA00023098"/>
    </source>
</evidence>
<dbReference type="RefSeq" id="XP_023560172.1">
    <property type="nucleotide sequence ID" value="XM_023704404.1"/>
</dbReference>
<evidence type="ECO:0000256" key="11">
    <source>
        <dbReference type="ARBA" id="ARBA00022946"/>
    </source>
</evidence>
<dbReference type="Gene3D" id="3.40.50.12780">
    <property type="entry name" value="N-terminal domain of ligase-like"/>
    <property type="match status" value="1"/>
</dbReference>
<feature type="signal peptide" evidence="16">
    <location>
        <begin position="1"/>
        <end position="24"/>
    </location>
</feature>
<dbReference type="RefSeq" id="XP_023560168.1">
    <property type="nucleotide sequence ID" value="XM_023704400.1"/>
</dbReference>
<dbReference type="RefSeq" id="XP_023560170.1">
    <property type="nucleotide sequence ID" value="XM_023704402.1"/>
</dbReference>
<dbReference type="AlphaFoldDB" id="A0A6P6DJP7"/>
<evidence type="ECO:0000256" key="10">
    <source>
        <dbReference type="ARBA" id="ARBA00022842"/>
    </source>
</evidence>
<evidence type="ECO:0000256" key="16">
    <source>
        <dbReference type="SAM" id="SignalP"/>
    </source>
</evidence>
<keyword evidence="16" id="KW-0732">Signal</keyword>
<evidence type="ECO:0000256" key="5">
    <source>
        <dbReference type="ARBA" id="ARBA00022598"/>
    </source>
</evidence>
<evidence type="ECO:0000256" key="15">
    <source>
        <dbReference type="ARBA" id="ARBA00048477"/>
    </source>
</evidence>
<evidence type="ECO:0000256" key="4">
    <source>
        <dbReference type="ARBA" id="ARBA00006432"/>
    </source>
</evidence>
<dbReference type="FunFam" id="3.40.50.12780:FF:000007">
    <property type="entry name" value="Acyl-coenzyme A synthetase ACSM2A, mitochondrial"/>
    <property type="match status" value="1"/>
</dbReference>
<sequence>MRLWLRGLGLQALRSFWVVRGVHTQVPPPPVPQKVLTDWEAICLGRQPVPEYFNFAHDMLDMWTRLEKAGDRPSGPAFWWVDGKGAEVKWSYEELGKQSRKAANVLGDACGLQPGDRIMLVLPRLPEWWLVSVACMRTGVVMIPGVTQLTEKDLKYRLQVSRAKSIITSDSLAPHVDAISNECPSLQAKLLVSDTRRPGWMNFRELLQEASTEHSCVRTKSRDALSIYFTSGTTGAPKMVEHSHCSYGLGFLASARQWMGLTGSSVFWNTTDTGWVKAAWTLFSAWGTGSCIFVHEMPRVDTKVILNTLSSFPITNFCCVPTIFRLLVQEDLTRYKFQSLKHCLTGGEALNPDVREKWKSQTGLELHEGYGQSETVSTGPAPAFIAALRHLRVMAYSTSCLCNCPLSDTCLQRKTWTVKL</sequence>
<evidence type="ECO:0000256" key="6">
    <source>
        <dbReference type="ARBA" id="ARBA00022723"/>
    </source>
</evidence>
<feature type="chain" id="PRO_5044649367" description="medium-chain acyl-CoA ligase" evidence="16">
    <location>
        <begin position="25"/>
        <end position="420"/>
    </location>
</feature>
<evidence type="ECO:0000256" key="8">
    <source>
        <dbReference type="ARBA" id="ARBA00022832"/>
    </source>
</evidence>
<comment type="catalytic activity">
    <reaction evidence="15">
        <text>a medium-chain fatty acid + ATP + CoA = a medium-chain fatty acyl-CoA + AMP + diphosphate</text>
        <dbReference type="Rhea" id="RHEA:48340"/>
        <dbReference type="ChEBI" id="CHEBI:30616"/>
        <dbReference type="ChEBI" id="CHEBI:33019"/>
        <dbReference type="ChEBI" id="CHEBI:57287"/>
        <dbReference type="ChEBI" id="CHEBI:59558"/>
        <dbReference type="ChEBI" id="CHEBI:90546"/>
        <dbReference type="ChEBI" id="CHEBI:456215"/>
        <dbReference type="EC" id="6.2.1.2"/>
    </reaction>
    <physiologicalReaction direction="left-to-right" evidence="15">
        <dbReference type="Rhea" id="RHEA:48341"/>
    </physiologicalReaction>
</comment>
<dbReference type="SUPFAM" id="SSF56801">
    <property type="entry name" value="Acetyl-CoA synthetase-like"/>
    <property type="match status" value="1"/>
</dbReference>
<reference evidence="19 20" key="1">
    <citation type="submission" date="2025-04" db="UniProtKB">
        <authorList>
            <consortium name="RefSeq"/>
        </authorList>
    </citation>
    <scope>IDENTIFICATION</scope>
</reference>
<dbReference type="InterPro" id="IPR000873">
    <property type="entry name" value="AMP-dep_synth/lig_dom"/>
</dbReference>
<dbReference type="GO" id="GO:0046872">
    <property type="term" value="F:metal ion binding"/>
    <property type="evidence" value="ECO:0007669"/>
    <property type="project" value="UniProtKB-KW"/>
</dbReference>
<evidence type="ECO:0000313" key="21">
    <source>
        <dbReference type="RefSeq" id="XP_023560169.1"/>
    </source>
</evidence>
<dbReference type="GO" id="GO:0004321">
    <property type="term" value="F:fatty-acyl-CoA synthase activity"/>
    <property type="evidence" value="ECO:0007669"/>
    <property type="project" value="TreeGrafter"/>
</dbReference>
<comment type="similarity">
    <text evidence="4">Belongs to the ATP-dependent AMP-binding enzyme family.</text>
</comment>
<evidence type="ECO:0000313" key="25">
    <source>
        <dbReference type="RefSeq" id="XP_023560173.1"/>
    </source>
</evidence>
<evidence type="ECO:0000256" key="14">
    <source>
        <dbReference type="ARBA" id="ARBA00039009"/>
    </source>
</evidence>
<dbReference type="CTD" id="54988"/>
<evidence type="ECO:0000313" key="24">
    <source>
        <dbReference type="RefSeq" id="XP_023560172.1"/>
    </source>
</evidence>
<dbReference type="GO" id="GO:0005759">
    <property type="term" value="C:mitochondrial matrix"/>
    <property type="evidence" value="ECO:0007669"/>
    <property type="project" value="TreeGrafter"/>
</dbReference>
<gene>
    <name evidence="19 20 21 22 23 24 25" type="primary">Acsm5</name>
</gene>
<dbReference type="InterPro" id="IPR020845">
    <property type="entry name" value="AMP-binding_CS"/>
</dbReference>
<evidence type="ECO:0000313" key="20">
    <source>
        <dbReference type="RefSeq" id="XP_023560168.1"/>
    </source>
</evidence>
<evidence type="ECO:0000313" key="19">
    <source>
        <dbReference type="RefSeq" id="XP_023560166.1"/>
    </source>
</evidence>
<dbReference type="GO" id="GO:0031956">
    <property type="term" value="F:medium-chain fatty acid-CoA ligase activity"/>
    <property type="evidence" value="ECO:0007669"/>
    <property type="project" value="UniProtKB-EC"/>
</dbReference>
<evidence type="ECO:0000256" key="9">
    <source>
        <dbReference type="ARBA" id="ARBA00022840"/>
    </source>
</evidence>
<dbReference type="RefSeq" id="XP_023560171.1">
    <property type="nucleotide sequence ID" value="XM_023704403.1"/>
</dbReference>
<evidence type="ECO:0000313" key="23">
    <source>
        <dbReference type="RefSeq" id="XP_023560171.1"/>
    </source>
</evidence>
<dbReference type="OrthoDB" id="6614653at2759"/>
<dbReference type="RefSeq" id="XP_023560166.1">
    <property type="nucleotide sequence ID" value="XM_023704398.1"/>
</dbReference>
<keyword evidence="12" id="KW-0443">Lipid metabolism</keyword>
<comment type="subcellular location">
    <subcellularLocation>
        <location evidence="3">Mitochondrion</location>
    </subcellularLocation>
</comment>
<dbReference type="InterPro" id="IPR042099">
    <property type="entry name" value="ANL_N_sf"/>
</dbReference>
<dbReference type="GO" id="GO:0006637">
    <property type="term" value="P:acyl-CoA metabolic process"/>
    <property type="evidence" value="ECO:0007669"/>
    <property type="project" value="TreeGrafter"/>
</dbReference>
<evidence type="ECO:0000256" key="7">
    <source>
        <dbReference type="ARBA" id="ARBA00022741"/>
    </source>
</evidence>
<evidence type="ECO:0000313" key="22">
    <source>
        <dbReference type="RefSeq" id="XP_023560170.1"/>
    </source>
</evidence>
<dbReference type="PROSITE" id="PS00455">
    <property type="entry name" value="AMP_BINDING"/>
    <property type="match status" value="1"/>
</dbReference>
<dbReference type="Proteomes" id="UP000515203">
    <property type="component" value="Unplaced"/>
</dbReference>
<keyword evidence="11" id="KW-0809">Transit peptide</keyword>
<proteinExistence type="inferred from homology"/>
<keyword evidence="10" id="KW-0460">Magnesium</keyword>
<evidence type="ECO:0000256" key="13">
    <source>
        <dbReference type="ARBA" id="ARBA00023128"/>
    </source>
</evidence>
<dbReference type="Pfam" id="PF00501">
    <property type="entry name" value="AMP-binding"/>
    <property type="match status" value="1"/>
</dbReference>
<dbReference type="GO" id="GO:0006633">
    <property type="term" value="P:fatty acid biosynthetic process"/>
    <property type="evidence" value="ECO:0007669"/>
    <property type="project" value="TreeGrafter"/>
</dbReference>
<dbReference type="GeneID" id="101583078"/>
<evidence type="ECO:0000259" key="17">
    <source>
        <dbReference type="Pfam" id="PF00501"/>
    </source>
</evidence>
<evidence type="ECO:0000256" key="3">
    <source>
        <dbReference type="ARBA" id="ARBA00004173"/>
    </source>
</evidence>
<dbReference type="GO" id="GO:0005524">
    <property type="term" value="F:ATP binding"/>
    <property type="evidence" value="ECO:0007669"/>
    <property type="project" value="UniProtKB-KW"/>
</dbReference>
<keyword evidence="13" id="KW-0496">Mitochondrion</keyword>
<accession>A0A6P6DJP7</accession>
<keyword evidence="6" id="KW-0479">Metal-binding</keyword>
<dbReference type="RefSeq" id="XP_023560169.1">
    <property type="nucleotide sequence ID" value="XM_023704401.1"/>
</dbReference>
<keyword evidence="7" id="KW-0547">Nucleotide-binding</keyword>
<name>A0A6P6DJP7_OCTDE</name>
<dbReference type="PANTHER" id="PTHR43605:SF6">
    <property type="entry name" value="ACYL-COENZYME A SYNTHETASE ACSM5, MITOCHONDRIAL"/>
    <property type="match status" value="1"/>
</dbReference>
<keyword evidence="9" id="KW-0067">ATP-binding</keyword>
<evidence type="ECO:0000256" key="1">
    <source>
        <dbReference type="ARBA" id="ARBA00001936"/>
    </source>
</evidence>
<dbReference type="RefSeq" id="XP_023560173.1">
    <property type="nucleotide sequence ID" value="XM_023704405.1"/>
</dbReference>
<keyword evidence="18" id="KW-1185">Reference proteome</keyword>
<keyword evidence="8" id="KW-0276">Fatty acid metabolism</keyword>
<organism evidence="18 23">
    <name type="scientific">Octodon degus</name>
    <name type="common">Degu</name>
    <name type="synonym">Sciurus degus</name>
    <dbReference type="NCBI Taxonomy" id="10160"/>
    <lineage>
        <taxon>Eukaryota</taxon>
        <taxon>Metazoa</taxon>
        <taxon>Chordata</taxon>
        <taxon>Craniata</taxon>
        <taxon>Vertebrata</taxon>
        <taxon>Euteleostomi</taxon>
        <taxon>Mammalia</taxon>
        <taxon>Eutheria</taxon>
        <taxon>Euarchontoglires</taxon>
        <taxon>Glires</taxon>
        <taxon>Rodentia</taxon>
        <taxon>Hystricomorpha</taxon>
        <taxon>Octodontidae</taxon>
        <taxon>Octodon</taxon>
    </lineage>
</organism>
<dbReference type="EC" id="6.2.1.2" evidence="14"/>